<dbReference type="InterPro" id="IPR002350">
    <property type="entry name" value="Kazal_dom"/>
</dbReference>
<dbReference type="PROSITE" id="PS51465">
    <property type="entry name" value="KAZAL_2"/>
    <property type="match status" value="1"/>
</dbReference>
<keyword evidence="3" id="KW-1003">Cell membrane</keyword>
<dbReference type="PANTHER" id="PTHR11388">
    <property type="entry name" value="ORGANIC ANION TRANSPORTER"/>
    <property type="match status" value="1"/>
</dbReference>
<feature type="domain" description="Kazal-like" evidence="9">
    <location>
        <begin position="440"/>
        <end position="493"/>
    </location>
</feature>
<evidence type="ECO:0000256" key="6">
    <source>
        <dbReference type="ARBA" id="ARBA00023136"/>
    </source>
</evidence>
<evidence type="ECO:0000256" key="1">
    <source>
        <dbReference type="ARBA" id="ARBA00004651"/>
    </source>
</evidence>
<dbReference type="PANTHER" id="PTHR11388:SF131">
    <property type="entry name" value="SOLUTE CARRIER ORGANIC ANION TRANSPORTER FAMILY MEMBER"/>
    <property type="match status" value="1"/>
</dbReference>
<dbReference type="AlphaFoldDB" id="A0AAW2GEY6"/>
<comment type="caution">
    <text evidence="8">Lacks conserved residue(s) required for the propagation of feature annotation.</text>
</comment>
<feature type="transmembrane region" description="Helical" evidence="8">
    <location>
        <begin position="632"/>
        <end position="655"/>
    </location>
</feature>
<evidence type="ECO:0000256" key="2">
    <source>
        <dbReference type="ARBA" id="ARBA00009657"/>
    </source>
</evidence>
<comment type="similarity">
    <text evidence="2 8">Belongs to the organo anion transporter (TC 2.A.60) family.</text>
</comment>
<keyword evidence="4 8" id="KW-0812">Transmembrane</keyword>
<evidence type="ECO:0000256" key="3">
    <source>
        <dbReference type="ARBA" id="ARBA00022475"/>
    </source>
</evidence>
<dbReference type="CDD" id="cd17336">
    <property type="entry name" value="MFS_SLCO_OATP"/>
    <property type="match status" value="1"/>
</dbReference>
<keyword evidence="8" id="KW-0406">Ion transport</keyword>
<feature type="transmembrane region" description="Helical" evidence="8">
    <location>
        <begin position="544"/>
        <end position="568"/>
    </location>
</feature>
<feature type="transmembrane region" description="Helical" evidence="8">
    <location>
        <begin position="328"/>
        <end position="351"/>
    </location>
</feature>
<evidence type="ECO:0000256" key="8">
    <source>
        <dbReference type="RuleBase" id="RU362056"/>
    </source>
</evidence>
<feature type="transmembrane region" description="Helical" evidence="8">
    <location>
        <begin position="403"/>
        <end position="423"/>
    </location>
</feature>
<comment type="subcellular location">
    <subcellularLocation>
        <location evidence="1 8">Cell membrane</location>
        <topology evidence="1 8">Multi-pass membrane protein</topology>
    </subcellularLocation>
</comment>
<dbReference type="GO" id="GO:0043252">
    <property type="term" value="P:sodium-independent organic anion transport"/>
    <property type="evidence" value="ECO:0007669"/>
    <property type="project" value="TreeGrafter"/>
</dbReference>
<accession>A0AAW2GEY6</accession>
<dbReference type="InterPro" id="IPR036259">
    <property type="entry name" value="MFS_trans_sf"/>
</dbReference>
<protein>
    <recommendedName>
        <fullName evidence="8">Solute carrier organic anion transporter family member</fullName>
    </recommendedName>
</protein>
<keyword evidence="7" id="KW-1015">Disulfide bond</keyword>
<dbReference type="GO" id="GO:0015347">
    <property type="term" value="F:sodium-independent organic anion transmembrane transporter activity"/>
    <property type="evidence" value="ECO:0007669"/>
    <property type="project" value="TreeGrafter"/>
</dbReference>
<proteinExistence type="inferred from homology"/>
<sequence length="702" mass="77531">MSRNCGICGIYPRWLQNRATVKSFIAVYGLLGTVQAMAFIYIIVTLTTLEKRFKIPSRTTGIILSGNEISQILSLILTYYGGSSHRPRWIAVGVGLSALSCLVLALPHFIYGPGKDALALTKEYLDHTLLNVTTASSDLAICPRTDEPELCDADAKQSISYLPRLLVFISQFILGIGTTLYYGLGQTYLDDNTKKKNSPMLLSITFALRTVGPAIGFLLGYGCLSLYIDPKLHPVITKKDPRWLGAWWLGWIILGVTMGMFAVLIATFPRELPTINDTSKQDGEVPLKLDLVLQQKPPIQMEPANPMPIEPEHIPTIREFPKAMKRLLTNWLLTCNNLSAVFYILGASAYITFLAKYLEVQYSTSTAGGTVIAGPISLIGMVLGFLLSGLVISKFKPGPRPLLAWNVLVGICFVLGQILFIFLGCTDSGIRGVNLETMQMNLTADCNADCNCLGVKYAPVCHEASKTTFFSACHAGCQAILDDKQFTNCSCLPLSESSRIESDFNSSRIFISERQKYLPDSQALPPIFDTVRAGPCISECSRSYLLFMVLTCIIQTLGCSGKIGNVLVNYRCVEKRDKSFAQGITLMIVSLLALIPGPIIYGAIIDSTCLIWEESCGTRGNCWFYHRDNFRYLVNISSAGFTLVGVFFDGAVCYLGKNLDLYGAMDSDKRREFVKENAEIDDIDKRKEVNGNLNLRTEHSRL</sequence>
<evidence type="ECO:0000313" key="10">
    <source>
        <dbReference type="EMBL" id="KAL0126170.1"/>
    </source>
</evidence>
<name>A0AAW2GEY6_9HYME</name>
<evidence type="ECO:0000256" key="7">
    <source>
        <dbReference type="ARBA" id="ARBA00023157"/>
    </source>
</evidence>
<keyword evidence="6 8" id="KW-0472">Membrane</keyword>
<evidence type="ECO:0000256" key="5">
    <source>
        <dbReference type="ARBA" id="ARBA00022989"/>
    </source>
</evidence>
<keyword evidence="5 8" id="KW-1133">Transmembrane helix</keyword>
<dbReference type="NCBIfam" id="TIGR00805">
    <property type="entry name" value="oat"/>
    <property type="match status" value="1"/>
</dbReference>
<dbReference type="InterPro" id="IPR004156">
    <property type="entry name" value="OATP"/>
</dbReference>
<keyword evidence="8" id="KW-0813">Transport</keyword>
<dbReference type="Pfam" id="PF03137">
    <property type="entry name" value="OATP"/>
    <property type="match status" value="1"/>
</dbReference>
<evidence type="ECO:0000313" key="11">
    <source>
        <dbReference type="Proteomes" id="UP001430953"/>
    </source>
</evidence>
<comment type="caution">
    <text evidence="10">The sequence shown here is derived from an EMBL/GenBank/DDBJ whole genome shotgun (WGS) entry which is preliminary data.</text>
</comment>
<feature type="transmembrane region" description="Helical" evidence="8">
    <location>
        <begin position="206"/>
        <end position="228"/>
    </location>
</feature>
<reference evidence="10 11" key="1">
    <citation type="submission" date="2023-03" db="EMBL/GenBank/DDBJ databases">
        <title>High recombination rates correlate with genetic variation in Cardiocondyla obscurior ants.</title>
        <authorList>
            <person name="Errbii M."/>
        </authorList>
    </citation>
    <scope>NUCLEOTIDE SEQUENCE [LARGE SCALE GENOMIC DNA]</scope>
    <source>
        <strain evidence="10">Alpha-2009</strain>
        <tissue evidence="10">Whole body</tissue>
    </source>
</reference>
<feature type="transmembrane region" description="Helical" evidence="8">
    <location>
        <begin position="371"/>
        <end position="391"/>
    </location>
</feature>
<gene>
    <name evidence="10" type="ORF">PUN28_004945</name>
</gene>
<organism evidence="10 11">
    <name type="scientific">Cardiocondyla obscurior</name>
    <dbReference type="NCBI Taxonomy" id="286306"/>
    <lineage>
        <taxon>Eukaryota</taxon>
        <taxon>Metazoa</taxon>
        <taxon>Ecdysozoa</taxon>
        <taxon>Arthropoda</taxon>
        <taxon>Hexapoda</taxon>
        <taxon>Insecta</taxon>
        <taxon>Pterygota</taxon>
        <taxon>Neoptera</taxon>
        <taxon>Endopterygota</taxon>
        <taxon>Hymenoptera</taxon>
        <taxon>Apocrita</taxon>
        <taxon>Aculeata</taxon>
        <taxon>Formicoidea</taxon>
        <taxon>Formicidae</taxon>
        <taxon>Myrmicinae</taxon>
        <taxon>Cardiocondyla</taxon>
    </lineage>
</organism>
<feature type="transmembrane region" description="Helical" evidence="8">
    <location>
        <begin position="165"/>
        <end position="185"/>
    </location>
</feature>
<dbReference type="GO" id="GO:0005886">
    <property type="term" value="C:plasma membrane"/>
    <property type="evidence" value="ECO:0007669"/>
    <property type="project" value="UniProtKB-SubCell"/>
</dbReference>
<feature type="transmembrane region" description="Helical" evidence="8">
    <location>
        <begin position="25"/>
        <end position="49"/>
    </location>
</feature>
<feature type="transmembrane region" description="Helical" evidence="8">
    <location>
        <begin position="580"/>
        <end position="604"/>
    </location>
</feature>
<feature type="transmembrane region" description="Helical" evidence="8">
    <location>
        <begin position="248"/>
        <end position="268"/>
    </location>
</feature>
<dbReference type="EMBL" id="JADYXP020000004">
    <property type="protein sequence ID" value="KAL0126170.1"/>
    <property type="molecule type" value="Genomic_DNA"/>
</dbReference>
<feature type="transmembrane region" description="Helical" evidence="8">
    <location>
        <begin position="89"/>
        <end position="111"/>
    </location>
</feature>
<evidence type="ECO:0000256" key="4">
    <source>
        <dbReference type="ARBA" id="ARBA00022692"/>
    </source>
</evidence>
<dbReference type="Proteomes" id="UP001430953">
    <property type="component" value="Unassembled WGS sequence"/>
</dbReference>
<evidence type="ECO:0000259" key="9">
    <source>
        <dbReference type="PROSITE" id="PS51465"/>
    </source>
</evidence>
<dbReference type="Gene3D" id="1.20.1250.20">
    <property type="entry name" value="MFS general substrate transporter like domains"/>
    <property type="match status" value="1"/>
</dbReference>
<keyword evidence="11" id="KW-1185">Reference proteome</keyword>
<dbReference type="SUPFAM" id="SSF103473">
    <property type="entry name" value="MFS general substrate transporter"/>
    <property type="match status" value="1"/>
</dbReference>
<dbReference type="GO" id="GO:0006811">
    <property type="term" value="P:monoatomic ion transport"/>
    <property type="evidence" value="ECO:0007669"/>
    <property type="project" value="UniProtKB-KW"/>
</dbReference>